<feature type="compositionally biased region" description="Polar residues" evidence="1">
    <location>
        <begin position="348"/>
        <end position="362"/>
    </location>
</feature>
<feature type="transmembrane region" description="Helical" evidence="2">
    <location>
        <begin position="167"/>
        <end position="184"/>
    </location>
</feature>
<keyword evidence="2" id="KW-0812">Transmembrane</keyword>
<keyword evidence="4" id="KW-1185">Reference proteome</keyword>
<feature type="transmembrane region" description="Helical" evidence="2">
    <location>
        <begin position="90"/>
        <end position="112"/>
    </location>
</feature>
<feature type="transmembrane region" description="Helical" evidence="2">
    <location>
        <begin position="223"/>
        <end position="243"/>
    </location>
</feature>
<accession>A0A517SLC7</accession>
<dbReference type="InParanoid" id="A0A517SLC7"/>
<dbReference type="EMBL" id="CP036271">
    <property type="protein sequence ID" value="QDT56918.1"/>
    <property type="molecule type" value="Genomic_DNA"/>
</dbReference>
<organism evidence="3 4">
    <name type="scientific">Caulifigura coniformis</name>
    <dbReference type="NCBI Taxonomy" id="2527983"/>
    <lineage>
        <taxon>Bacteria</taxon>
        <taxon>Pseudomonadati</taxon>
        <taxon>Planctomycetota</taxon>
        <taxon>Planctomycetia</taxon>
        <taxon>Planctomycetales</taxon>
        <taxon>Planctomycetaceae</taxon>
        <taxon>Caulifigura</taxon>
    </lineage>
</organism>
<evidence type="ECO:0000313" key="3">
    <source>
        <dbReference type="EMBL" id="QDT56918.1"/>
    </source>
</evidence>
<keyword evidence="2" id="KW-0472">Membrane</keyword>
<sequence>MILSTDVAAPVAPATPEPPARKSPVSRSQTPTPTRIVTPLNSLIRPQPWINWLVVAFGLVLWAGVLRLGWTVDHSDSGLKEVIGLRAGRLTRLFAATCLLGVTQLSLVTLWYRTHSRKDFQGQYRVWIWSSLTWGLLFGSAITGWHISWSSSLAAQLPHRLQPLAEMAWLPVAAILAGTACRLLSREMACSTATRWLLNSATLVGTLTVLLEVATGFFPHSVVRLLCNATGALWPLLMASALLHHARYVIHVSNEATPWAVRASRLSPVVRQVWAEVLLLGPSRATLARSLSPQKLWQMTLRGARSCRALSRTAWSLIARRLSSRRKETQEAGATSRRKAAPSLPVVASSNESPGKSAQKSATKALKSA</sequence>
<evidence type="ECO:0000313" key="4">
    <source>
        <dbReference type="Proteomes" id="UP000315700"/>
    </source>
</evidence>
<evidence type="ECO:0000256" key="2">
    <source>
        <dbReference type="SAM" id="Phobius"/>
    </source>
</evidence>
<evidence type="ECO:0000256" key="1">
    <source>
        <dbReference type="SAM" id="MobiDB-lite"/>
    </source>
</evidence>
<dbReference type="Proteomes" id="UP000315700">
    <property type="component" value="Chromosome"/>
</dbReference>
<proteinExistence type="predicted"/>
<feature type="region of interest" description="Disordered" evidence="1">
    <location>
        <begin position="326"/>
        <end position="369"/>
    </location>
</feature>
<feature type="region of interest" description="Disordered" evidence="1">
    <location>
        <begin position="1"/>
        <end position="33"/>
    </location>
</feature>
<keyword evidence="2" id="KW-1133">Transmembrane helix</keyword>
<feature type="transmembrane region" description="Helical" evidence="2">
    <location>
        <begin position="196"/>
        <end position="217"/>
    </location>
</feature>
<protein>
    <submittedName>
        <fullName evidence="3">Uncharacterized protein</fullName>
    </submittedName>
</protein>
<reference evidence="3 4" key="1">
    <citation type="submission" date="2019-02" db="EMBL/GenBank/DDBJ databases">
        <title>Deep-cultivation of Planctomycetes and their phenomic and genomic characterization uncovers novel biology.</title>
        <authorList>
            <person name="Wiegand S."/>
            <person name="Jogler M."/>
            <person name="Boedeker C."/>
            <person name="Pinto D."/>
            <person name="Vollmers J."/>
            <person name="Rivas-Marin E."/>
            <person name="Kohn T."/>
            <person name="Peeters S.H."/>
            <person name="Heuer A."/>
            <person name="Rast P."/>
            <person name="Oberbeckmann S."/>
            <person name="Bunk B."/>
            <person name="Jeske O."/>
            <person name="Meyerdierks A."/>
            <person name="Storesund J.E."/>
            <person name="Kallscheuer N."/>
            <person name="Luecker S."/>
            <person name="Lage O.M."/>
            <person name="Pohl T."/>
            <person name="Merkel B.J."/>
            <person name="Hornburger P."/>
            <person name="Mueller R.-W."/>
            <person name="Bruemmer F."/>
            <person name="Labrenz M."/>
            <person name="Spormann A.M."/>
            <person name="Op den Camp H."/>
            <person name="Overmann J."/>
            <person name="Amann R."/>
            <person name="Jetten M.S.M."/>
            <person name="Mascher T."/>
            <person name="Medema M.H."/>
            <person name="Devos D.P."/>
            <person name="Kaster A.-K."/>
            <person name="Ovreas L."/>
            <person name="Rohde M."/>
            <person name="Galperin M.Y."/>
            <person name="Jogler C."/>
        </authorList>
    </citation>
    <scope>NUCLEOTIDE SEQUENCE [LARGE SCALE GENOMIC DNA]</scope>
    <source>
        <strain evidence="3 4">Pan44</strain>
    </source>
</reference>
<feature type="transmembrane region" description="Helical" evidence="2">
    <location>
        <begin position="124"/>
        <end position="147"/>
    </location>
</feature>
<dbReference type="KEGG" id="ccos:Pan44_49810"/>
<name>A0A517SLC7_9PLAN</name>
<gene>
    <name evidence="3" type="ORF">Pan44_49810</name>
</gene>
<dbReference type="AlphaFoldDB" id="A0A517SLC7"/>
<feature type="transmembrane region" description="Helical" evidence="2">
    <location>
        <begin position="49"/>
        <end position="70"/>
    </location>
</feature>